<dbReference type="Proteomes" id="UP000028488">
    <property type="component" value="Plasmid pPDG1"/>
</dbReference>
<evidence type="ECO:0000256" key="2">
    <source>
        <dbReference type="ARBA" id="ARBA00022679"/>
    </source>
</evidence>
<feature type="compositionally biased region" description="Polar residues" evidence="3">
    <location>
        <begin position="1"/>
        <end position="12"/>
    </location>
</feature>
<name>A0A076EYX6_RHOOP</name>
<sequence>MSASTHLNSSATDGPPSPHTNGSGPLHGLRVLDAGFVYAAPIAAMLLGDYGADVIKIEHPQGDPARTHGWQKEGHGLWWKVIARNKRTVTLNFSSAEGRVLLCALLREADVFVENFRPGVLEAWGLGPEVMHSINPRLIILRVTGFGQQGPYAQRRAFGTLAEAMSGFAHQTGQETGPPTLPPFGLADGVAGITGALAITLALYHRDARGGKGQVIDLSLLEPLLGILGPGPTVFDQLGIAPGRHGNRSPNNSPRNAYQCNDDRWVAISASSTSIARRVLQLVGHPQIAEEPWFTHAGERAKRADLLDQLVGDWIAARSFETVVAAFTDAGAAIAPIYDIGQLMTDPHILHRQSIITCEDEDLGPIRMQNIFFRMSQTPGAVHFTGRRLGQDNHDVFTEAGVDGATLARLSREGTI</sequence>
<dbReference type="Gene3D" id="3.40.50.10540">
    <property type="entry name" value="Crotonobetainyl-coa:carnitine coa-transferase, domain 1"/>
    <property type="match status" value="1"/>
</dbReference>
<dbReference type="InterPro" id="IPR044855">
    <property type="entry name" value="CoA-Trfase_III_dom3_sf"/>
</dbReference>
<geneLocation type="plasmid" evidence="4 5">
    <name>pPDG1</name>
</geneLocation>
<keyword evidence="2 4" id="KW-0808">Transferase</keyword>
<dbReference type="AlphaFoldDB" id="A0A076EYX6"/>
<comment type="similarity">
    <text evidence="1">Belongs to the CoA-transferase III family.</text>
</comment>
<accession>A0A076EYX6</accession>
<dbReference type="EMBL" id="CP008948">
    <property type="protein sequence ID" value="AII10623.1"/>
    <property type="molecule type" value="Genomic_DNA"/>
</dbReference>
<evidence type="ECO:0000313" key="4">
    <source>
        <dbReference type="EMBL" id="AII10623.1"/>
    </source>
</evidence>
<protein>
    <submittedName>
        <fullName evidence="4">Acyl-CoA transferase</fullName>
    </submittedName>
</protein>
<reference evidence="4 5" key="1">
    <citation type="submission" date="2014-07" db="EMBL/GenBank/DDBJ databases">
        <title>Genome Sequence of Rhodococcus opacus Strain R7, a Biodegrader of Mono- and Polycyclic Aromatic Hydrocarbons.</title>
        <authorList>
            <person name="Di Gennaro P."/>
            <person name="Zampolli J."/>
            <person name="Presti I."/>
            <person name="Cappelletti M."/>
            <person name="D'Ursi P."/>
            <person name="Orro A."/>
            <person name="Mezzelani A."/>
            <person name="Milanesi L."/>
        </authorList>
    </citation>
    <scope>NUCLEOTIDE SEQUENCE [LARGE SCALE GENOMIC DNA]</scope>
    <source>
        <strain evidence="4 5">R7</strain>
        <plasmid evidence="4">pPDG1</plasmid>
    </source>
</reference>
<dbReference type="InterPro" id="IPR023606">
    <property type="entry name" value="CoA-Trfase_III_dom_1_sf"/>
</dbReference>
<keyword evidence="4" id="KW-0614">Plasmid</keyword>
<evidence type="ECO:0000256" key="3">
    <source>
        <dbReference type="SAM" id="MobiDB-lite"/>
    </source>
</evidence>
<organism evidence="4 5">
    <name type="scientific">Rhodococcus opacus</name>
    <name type="common">Nocardia opaca</name>
    <dbReference type="NCBI Taxonomy" id="37919"/>
    <lineage>
        <taxon>Bacteria</taxon>
        <taxon>Bacillati</taxon>
        <taxon>Actinomycetota</taxon>
        <taxon>Actinomycetes</taxon>
        <taxon>Mycobacteriales</taxon>
        <taxon>Nocardiaceae</taxon>
        <taxon>Rhodococcus</taxon>
    </lineage>
</organism>
<dbReference type="PANTHER" id="PTHR48228">
    <property type="entry name" value="SUCCINYL-COA--D-CITRAMALATE COA-TRANSFERASE"/>
    <property type="match status" value="1"/>
</dbReference>
<dbReference type="Gene3D" id="3.30.1540.10">
    <property type="entry name" value="formyl-coa transferase, domain 3"/>
    <property type="match status" value="1"/>
</dbReference>
<dbReference type="Pfam" id="PF02515">
    <property type="entry name" value="CoA_transf_3"/>
    <property type="match status" value="1"/>
</dbReference>
<evidence type="ECO:0000313" key="5">
    <source>
        <dbReference type="Proteomes" id="UP000028488"/>
    </source>
</evidence>
<gene>
    <name evidence="4" type="ORF">EP51_41040</name>
</gene>
<dbReference type="PANTHER" id="PTHR48228:SF6">
    <property type="entry name" value="L-CARNITINE COA-TRANSFERASE"/>
    <property type="match status" value="1"/>
</dbReference>
<dbReference type="InterPro" id="IPR003673">
    <property type="entry name" value="CoA-Trfase_fam_III"/>
</dbReference>
<dbReference type="GO" id="GO:0016740">
    <property type="term" value="F:transferase activity"/>
    <property type="evidence" value="ECO:0007669"/>
    <property type="project" value="UniProtKB-KW"/>
</dbReference>
<feature type="region of interest" description="Disordered" evidence="3">
    <location>
        <begin position="1"/>
        <end position="25"/>
    </location>
</feature>
<dbReference type="InterPro" id="IPR050509">
    <property type="entry name" value="CoA-transferase_III"/>
</dbReference>
<dbReference type="RefSeq" id="WP_128642723.1">
    <property type="nucleotide sequence ID" value="NZ_CP008948.1"/>
</dbReference>
<dbReference type="SUPFAM" id="SSF89796">
    <property type="entry name" value="CoA-transferase family III (CaiB/BaiF)"/>
    <property type="match status" value="1"/>
</dbReference>
<evidence type="ECO:0000256" key="1">
    <source>
        <dbReference type="ARBA" id="ARBA00008383"/>
    </source>
</evidence>
<proteinExistence type="inferred from homology"/>